<dbReference type="PANTHER" id="PTHR36203">
    <property type="entry name" value="ASCORBATE-SPECIFIC PTS SYSTEM EIIA COMPONENT"/>
    <property type="match status" value="1"/>
</dbReference>
<keyword evidence="7" id="KW-0418">Kinase</keyword>
<evidence type="ECO:0000256" key="2">
    <source>
        <dbReference type="ARBA" id="ARBA00022448"/>
    </source>
</evidence>
<sequence length="678" mass="78120">MSDRKHEILRKLIQNGSMTQTDLAANFDITNRQLVYIVEQLNEDLANHHLPSIEFKRGIFYSHPEQGQLLMVSRKLNEIVFTPEERLCVLQIMLLTSDDDIFLNAIEIDLQISKNTALGDMKRLKSLLGKDDLTVRFARKCGYRIYGDEWSQRVKLMQAISIIYKHYGEQVTTELLGQWHSYLEITRNKIQSVESYLEIKYTDEDYYSLIYFVSAILVRVKHGSLINGDRFDDQPDIEQTREYQALYMGNDEFTQLPKQEKAYVALNLLSAGVRSRSELNDELSIRLSNALWEFLTEFEAKAMLVLPDKKNLLIKLVDHFTPAYYRIKYHIPSNNVLYNKIKSKYEVLHDFVRQSVSPINKFFGTEISDEEVAYITLFIGGHLVDNHQPTVGQKIIKVVVLCPNGVSISHILAKSLKKTFPEFMFYPPSSIREYANFIMPHDLVFSTVPVVSGKKVYVVNEILSKTDQINLRKRVLQDVFKVNFTGVSADDLISVIRKYAAINNEQRLKDALNGLLISDERVRPTEATSKNGLIEQLDRGLVTVRKAGAWTDVLNQACEVLVHRGIVDQKYQNALLREYYDQPNYVVLNQNIILPHLDPDIYTQKLGVSFVIIRNGTTYSSRRVKIVVLLATPDKVSHLNILYDINRIAQDNQFVKELTNLEQPEEVLQALTNFLEPE</sequence>
<dbReference type="GO" id="GO:0008982">
    <property type="term" value="F:protein-N(PI)-phosphohistidine-sugar phosphotransferase activity"/>
    <property type="evidence" value="ECO:0007669"/>
    <property type="project" value="InterPro"/>
</dbReference>
<dbReference type="InterPro" id="IPR013011">
    <property type="entry name" value="PTS_EIIB_2"/>
</dbReference>
<accession>A0A1E3KX46</accession>
<comment type="function">
    <text evidence="8">The phosphoenolpyruvate-dependent sugar phosphotransferase system (sugar PTS), a major carbohydrate active transport system, catalyzes the phosphorylation of incoming sugar substrates concomitantly with their translocation across the cell membrane. The enzyme II UlaABC PTS system is involved in ascorbate transport.</text>
</comment>
<evidence type="ECO:0000256" key="1">
    <source>
        <dbReference type="ARBA" id="ARBA00004496"/>
    </source>
</evidence>
<keyword evidence="5" id="KW-0808">Transferase</keyword>
<evidence type="ECO:0000313" key="12">
    <source>
        <dbReference type="Proteomes" id="UP000094892"/>
    </source>
</evidence>
<evidence type="ECO:0000313" key="11">
    <source>
        <dbReference type="EMBL" id="ODO62851.1"/>
    </source>
</evidence>
<dbReference type="InterPro" id="IPR002178">
    <property type="entry name" value="PTS_EIIA_type-2_dom"/>
</dbReference>
<dbReference type="InterPro" id="IPR016152">
    <property type="entry name" value="PTrfase/Anion_transptr"/>
</dbReference>
<dbReference type="PROSITE" id="PS51372">
    <property type="entry name" value="PRD_2"/>
    <property type="match status" value="2"/>
</dbReference>
<dbReference type="InterPro" id="IPR036634">
    <property type="entry name" value="PRD_sf"/>
</dbReference>
<protein>
    <recommendedName>
        <fullName evidence="9">Ascorbate-specific PTS system EIIA component</fullName>
    </recommendedName>
    <alternativeName>
        <fullName evidence="10">Ascorbate-specific phosphotransferase enzyme IIA component</fullName>
    </alternativeName>
</protein>
<dbReference type="GO" id="GO:0009401">
    <property type="term" value="P:phosphoenolpyruvate-dependent sugar phosphotransferase system"/>
    <property type="evidence" value="ECO:0007669"/>
    <property type="project" value="UniProtKB-KW"/>
</dbReference>
<dbReference type="GO" id="GO:0005737">
    <property type="term" value="C:cytoplasm"/>
    <property type="evidence" value="ECO:0007669"/>
    <property type="project" value="UniProtKB-SubCell"/>
</dbReference>
<dbReference type="InterPro" id="IPR036095">
    <property type="entry name" value="PTS_EIIB-like_sf"/>
</dbReference>
<dbReference type="AlphaFoldDB" id="A0A1E3KX46"/>
<dbReference type="SUPFAM" id="SSF55804">
    <property type="entry name" value="Phoshotransferase/anion transport protein"/>
    <property type="match status" value="1"/>
</dbReference>
<dbReference type="GO" id="GO:0006355">
    <property type="term" value="P:regulation of DNA-templated transcription"/>
    <property type="evidence" value="ECO:0007669"/>
    <property type="project" value="InterPro"/>
</dbReference>
<dbReference type="SUPFAM" id="SSF63520">
    <property type="entry name" value="PTS-regulatory domain, PRD"/>
    <property type="match status" value="2"/>
</dbReference>
<dbReference type="GO" id="GO:0016301">
    <property type="term" value="F:kinase activity"/>
    <property type="evidence" value="ECO:0007669"/>
    <property type="project" value="UniProtKB-KW"/>
</dbReference>
<dbReference type="PANTHER" id="PTHR36203:SF1">
    <property type="entry name" value="ASCORBATE-SPECIFIC PTS SYSTEM EIIA COMPONENT"/>
    <property type="match status" value="1"/>
</dbReference>
<dbReference type="Pfam" id="PF00359">
    <property type="entry name" value="PTS_EIIA_2"/>
    <property type="match status" value="1"/>
</dbReference>
<dbReference type="InterPro" id="IPR011608">
    <property type="entry name" value="PRD"/>
</dbReference>
<gene>
    <name evidence="11" type="ORF">LPJSA22_02869</name>
</gene>
<evidence type="ECO:0000256" key="4">
    <source>
        <dbReference type="ARBA" id="ARBA00022553"/>
    </source>
</evidence>
<dbReference type="SUPFAM" id="SSF52794">
    <property type="entry name" value="PTS system IIB component-like"/>
    <property type="match status" value="1"/>
</dbReference>
<evidence type="ECO:0000256" key="5">
    <source>
        <dbReference type="ARBA" id="ARBA00022679"/>
    </source>
</evidence>
<dbReference type="RefSeq" id="WP_063722105.1">
    <property type="nucleotide sequence ID" value="NZ_CP013149.1"/>
</dbReference>
<evidence type="ECO:0000256" key="9">
    <source>
        <dbReference type="ARBA" id="ARBA00041175"/>
    </source>
</evidence>
<dbReference type="Gene3D" id="3.40.930.10">
    <property type="entry name" value="Mannitol-specific EII, Chain A"/>
    <property type="match status" value="1"/>
</dbReference>
<keyword evidence="6" id="KW-0598">Phosphotransferase system</keyword>
<dbReference type="PATRIC" id="fig|1590.231.peg.2572"/>
<keyword evidence="2" id="KW-0813">Transport</keyword>
<dbReference type="InterPro" id="IPR051351">
    <property type="entry name" value="Ascorbate-PTS_EIIA_comp"/>
</dbReference>
<comment type="subcellular location">
    <subcellularLocation>
        <location evidence="1">Cytoplasm</location>
    </subcellularLocation>
</comment>
<dbReference type="Proteomes" id="UP000094892">
    <property type="component" value="Unassembled WGS sequence"/>
</dbReference>
<dbReference type="CDD" id="cd05568">
    <property type="entry name" value="PTS_IIB_bgl_like"/>
    <property type="match status" value="1"/>
</dbReference>
<evidence type="ECO:0000256" key="10">
    <source>
        <dbReference type="ARBA" id="ARBA00042072"/>
    </source>
</evidence>
<evidence type="ECO:0000256" key="3">
    <source>
        <dbReference type="ARBA" id="ARBA00022490"/>
    </source>
</evidence>
<dbReference type="EMBL" id="MCOL01000001">
    <property type="protein sequence ID" value="ODO62851.1"/>
    <property type="molecule type" value="Genomic_DNA"/>
</dbReference>
<evidence type="ECO:0000256" key="6">
    <source>
        <dbReference type="ARBA" id="ARBA00022683"/>
    </source>
</evidence>
<keyword evidence="3" id="KW-0963">Cytoplasm</keyword>
<dbReference type="Gene3D" id="1.10.1790.10">
    <property type="entry name" value="PRD domain"/>
    <property type="match status" value="1"/>
</dbReference>
<evidence type="ECO:0000256" key="8">
    <source>
        <dbReference type="ARBA" id="ARBA00037387"/>
    </source>
</evidence>
<name>A0A1E3KX46_LACPN</name>
<organism evidence="11 12">
    <name type="scientific">Lactiplantibacillus plantarum</name>
    <name type="common">Lactobacillus plantarum</name>
    <dbReference type="NCBI Taxonomy" id="1590"/>
    <lineage>
        <taxon>Bacteria</taxon>
        <taxon>Bacillati</taxon>
        <taxon>Bacillota</taxon>
        <taxon>Bacilli</taxon>
        <taxon>Lactobacillales</taxon>
        <taxon>Lactobacillaceae</taxon>
        <taxon>Lactiplantibacillus</taxon>
    </lineage>
</organism>
<comment type="caution">
    <text evidence="11">The sequence shown here is derived from an EMBL/GenBank/DDBJ whole genome shotgun (WGS) entry which is preliminary data.</text>
</comment>
<dbReference type="PROSITE" id="PS51094">
    <property type="entry name" value="PTS_EIIA_TYPE_2"/>
    <property type="match status" value="1"/>
</dbReference>
<keyword evidence="4" id="KW-0597">Phosphoprotein</keyword>
<evidence type="ECO:0000256" key="7">
    <source>
        <dbReference type="ARBA" id="ARBA00022777"/>
    </source>
</evidence>
<dbReference type="Pfam" id="PF00874">
    <property type="entry name" value="PRD"/>
    <property type="match status" value="1"/>
</dbReference>
<reference evidence="11 12" key="1">
    <citation type="submission" date="2016-08" db="EMBL/GenBank/DDBJ databases">
        <title>Genome sequencing of Lactobacillus plantarum JSA22, isolated from fermented soybean paste.</title>
        <authorList>
            <person name="Choi H.S."/>
        </authorList>
    </citation>
    <scope>NUCLEOTIDE SEQUENCE [LARGE SCALE GENOMIC DNA]</scope>
    <source>
        <strain evidence="11 12">JSA22</strain>
    </source>
</reference>
<proteinExistence type="predicted"/>
<dbReference type="PROSITE" id="PS51099">
    <property type="entry name" value="PTS_EIIB_TYPE_2"/>
    <property type="match status" value="1"/>
</dbReference>